<dbReference type="FunFam" id="3.40.50.300:FF:000011">
    <property type="entry name" value="Putative ABC transporter ATP-binding component"/>
    <property type="match status" value="1"/>
</dbReference>
<proteinExistence type="predicted"/>
<feature type="domain" description="ABC transporter" evidence="4">
    <location>
        <begin position="310"/>
        <end position="524"/>
    </location>
</feature>
<keyword evidence="2" id="KW-0547">Nucleotide-binding</keyword>
<dbReference type="CDD" id="cd03221">
    <property type="entry name" value="ABCF_EF-3"/>
    <property type="match status" value="2"/>
</dbReference>
<dbReference type="EMBL" id="KT201092">
    <property type="protein sequence ID" value="ALS56261.1"/>
    <property type="molecule type" value="Genomic_DNA"/>
</dbReference>
<keyword evidence="1" id="KW-0677">Repeat</keyword>
<dbReference type="SMART" id="SM00382">
    <property type="entry name" value="AAA"/>
    <property type="match status" value="2"/>
</dbReference>
<dbReference type="PROSITE" id="PS00211">
    <property type="entry name" value="ABC_TRANSPORTER_1"/>
    <property type="match status" value="2"/>
</dbReference>
<feature type="domain" description="ABC transporter" evidence="4">
    <location>
        <begin position="2"/>
        <end position="250"/>
    </location>
</feature>
<sequence>MLKIHNLSFAIDSKPLFDNASAVIPNGHKVGIVGRNGTGKTTLFRLIRKEWEVDGGQIELPAESRIGGVDQEAPASDICLLDTVLAADQERYQLLVEADTATDADRLGQVHARLIDIDAYSGEARAASILSGLGFDKAAQARPCHEFSGGWRMRVALAAVLFAQPDLLLLDEPTNYLDLEGAIWLESFIARYKHTVLVISHDRTLLNRSVTGILHLTDCDLTYYTGSYDQFETERRMKLEQQNSMRRKQDAQRKHIQAFVDRFKYKASKARQAQSRLKQLEKMQPITAISERAVAGFNFPTPEPLPPPLLVLDQVAVGYDGAPVLHKLELRLDADDRIALLGANGEGKSTLSKLLADRLAPLSGKVSRAPKLRIGFFAQHQLDELMPGKSSLQHMQRLWPQGLPTQLRARLGAAGIGADIVDNQVEHLSGGQKARLLLALAAIDAPHILILDEPTNHLDIESREALVHALNSYEGCVILVSHDAHLVEMVADQLWLVENGQVCAFDGDMTDYQRWLLAKRGSASLASAEKRETKPIDKRLSTGRQRRQNTSALRSKIHSYEKQIDALYAQKRAIETKMATPGFYDQSNADNIAAQSAALVSLDVQLNEVEAAWLQHQEELEQVTQSGA</sequence>
<evidence type="ECO:0000256" key="1">
    <source>
        <dbReference type="ARBA" id="ARBA00022737"/>
    </source>
</evidence>
<dbReference type="GO" id="GO:0016740">
    <property type="term" value="F:transferase activity"/>
    <property type="evidence" value="ECO:0007669"/>
    <property type="project" value="UniProtKB-KW"/>
</dbReference>
<evidence type="ECO:0000313" key="5">
    <source>
        <dbReference type="EMBL" id="ALS56261.1"/>
    </source>
</evidence>
<reference evidence="5" key="1">
    <citation type="journal article" date="2016" name="ISME J.">
        <title>Functional metagenomic screen reveals new and diverse microbial rhodopsins.</title>
        <authorList>
            <person name="Pushkarev A."/>
            <person name="Beja O."/>
        </authorList>
    </citation>
    <scope>NUCLEOTIDE SEQUENCE</scope>
</reference>
<dbReference type="Pfam" id="PF00005">
    <property type="entry name" value="ABC_tran"/>
    <property type="match status" value="2"/>
</dbReference>
<protein>
    <submittedName>
        <fullName evidence="5">Putative glycosyl transferase family 1 protein</fullName>
    </submittedName>
</protein>
<dbReference type="InterPro" id="IPR050611">
    <property type="entry name" value="ABCF"/>
</dbReference>
<dbReference type="GO" id="GO:0005524">
    <property type="term" value="F:ATP binding"/>
    <property type="evidence" value="ECO:0007669"/>
    <property type="project" value="UniProtKB-KW"/>
</dbReference>
<dbReference type="InterPro" id="IPR032781">
    <property type="entry name" value="ABC_tran_Xtn"/>
</dbReference>
<dbReference type="InterPro" id="IPR003439">
    <property type="entry name" value="ABC_transporter-like_ATP-bd"/>
</dbReference>
<name>A0A0U2XUP4_9BACT</name>
<dbReference type="GO" id="GO:0016887">
    <property type="term" value="F:ATP hydrolysis activity"/>
    <property type="evidence" value="ECO:0007669"/>
    <property type="project" value="InterPro"/>
</dbReference>
<accession>A0A0U2XUP4</accession>
<dbReference type="PROSITE" id="PS50893">
    <property type="entry name" value="ABC_TRANSPORTER_2"/>
    <property type="match status" value="2"/>
</dbReference>
<dbReference type="Gene3D" id="3.40.50.300">
    <property type="entry name" value="P-loop containing nucleotide triphosphate hydrolases"/>
    <property type="match status" value="2"/>
</dbReference>
<dbReference type="PANTHER" id="PTHR19211:SF14">
    <property type="entry name" value="ATP-BINDING CASSETTE SUB-FAMILY F MEMBER 1"/>
    <property type="match status" value="1"/>
</dbReference>
<dbReference type="InterPro" id="IPR027417">
    <property type="entry name" value="P-loop_NTPase"/>
</dbReference>
<dbReference type="InterPro" id="IPR003593">
    <property type="entry name" value="AAA+_ATPase"/>
</dbReference>
<dbReference type="PANTHER" id="PTHR19211">
    <property type="entry name" value="ATP-BINDING TRANSPORT PROTEIN-RELATED"/>
    <property type="match status" value="1"/>
</dbReference>
<dbReference type="Pfam" id="PF12848">
    <property type="entry name" value="ABC_tran_Xtn"/>
    <property type="match status" value="1"/>
</dbReference>
<dbReference type="SUPFAM" id="SSF52540">
    <property type="entry name" value="P-loop containing nucleoside triphosphate hydrolases"/>
    <property type="match status" value="2"/>
</dbReference>
<evidence type="ECO:0000256" key="2">
    <source>
        <dbReference type="ARBA" id="ARBA00022741"/>
    </source>
</evidence>
<keyword evidence="5" id="KW-0808">Transferase</keyword>
<keyword evidence="3" id="KW-0067">ATP-binding</keyword>
<dbReference type="AlphaFoldDB" id="A0A0U2XUP4"/>
<organism evidence="5">
    <name type="scientific">uncultured bacterium EIL4H10</name>
    <dbReference type="NCBI Taxonomy" id="1768203"/>
    <lineage>
        <taxon>Bacteria</taxon>
        <taxon>environmental samples</taxon>
    </lineage>
</organism>
<evidence type="ECO:0000256" key="3">
    <source>
        <dbReference type="ARBA" id="ARBA00022840"/>
    </source>
</evidence>
<dbReference type="InterPro" id="IPR017871">
    <property type="entry name" value="ABC_transporter-like_CS"/>
</dbReference>
<evidence type="ECO:0000259" key="4">
    <source>
        <dbReference type="PROSITE" id="PS50893"/>
    </source>
</evidence>